<dbReference type="Proteomes" id="UP000626109">
    <property type="component" value="Unassembled WGS sequence"/>
</dbReference>
<organism evidence="2 3">
    <name type="scientific">Polarella glacialis</name>
    <name type="common">Dinoflagellate</name>
    <dbReference type="NCBI Taxonomy" id="89957"/>
    <lineage>
        <taxon>Eukaryota</taxon>
        <taxon>Sar</taxon>
        <taxon>Alveolata</taxon>
        <taxon>Dinophyceae</taxon>
        <taxon>Suessiales</taxon>
        <taxon>Suessiaceae</taxon>
        <taxon>Polarella</taxon>
    </lineage>
</organism>
<dbReference type="AlphaFoldDB" id="A0A813KCW9"/>
<keyword evidence="4" id="KW-1185">Reference proteome</keyword>
<feature type="non-terminal residue" evidence="2">
    <location>
        <position position="118"/>
    </location>
</feature>
<sequence>WVAQNIGRALVVATNRGKDKAMGESFSRAAMQCWDPEGTAETVRKKKQMRAAINQYDALLKRLELGDASVAEDLKRYDRENMNKGAGEFKGKFWRELQEHPDWAPLAQRRAAGGVSVA</sequence>
<dbReference type="EMBL" id="CAJNNV010003858">
    <property type="protein sequence ID" value="CAE8589735.1"/>
    <property type="molecule type" value="Genomic_DNA"/>
</dbReference>
<reference evidence="2" key="1">
    <citation type="submission" date="2021-02" db="EMBL/GenBank/DDBJ databases">
        <authorList>
            <person name="Dougan E. K."/>
            <person name="Rhodes N."/>
            <person name="Thang M."/>
            <person name="Chan C."/>
        </authorList>
    </citation>
    <scope>NUCLEOTIDE SEQUENCE</scope>
</reference>
<evidence type="ECO:0000313" key="2">
    <source>
        <dbReference type="EMBL" id="CAE8701003.1"/>
    </source>
</evidence>
<protein>
    <submittedName>
        <fullName evidence="2">Uncharacterized protein</fullName>
    </submittedName>
</protein>
<dbReference type="OrthoDB" id="10465423at2759"/>
<proteinExistence type="predicted"/>
<accession>A0A813KCW9</accession>
<evidence type="ECO:0000313" key="1">
    <source>
        <dbReference type="EMBL" id="CAE8589735.1"/>
    </source>
</evidence>
<name>A0A813KCW9_POLGL</name>
<evidence type="ECO:0000313" key="3">
    <source>
        <dbReference type="Proteomes" id="UP000626109"/>
    </source>
</evidence>
<dbReference type="Proteomes" id="UP000654075">
    <property type="component" value="Unassembled WGS sequence"/>
</dbReference>
<gene>
    <name evidence="1" type="ORF">PGLA1383_LOCUS8473</name>
    <name evidence="2" type="ORF">PGLA2088_LOCUS31858</name>
</gene>
<comment type="caution">
    <text evidence="2">The sequence shown here is derived from an EMBL/GenBank/DDBJ whole genome shotgun (WGS) entry which is preliminary data.</text>
</comment>
<evidence type="ECO:0000313" key="4">
    <source>
        <dbReference type="Proteomes" id="UP000654075"/>
    </source>
</evidence>
<dbReference type="EMBL" id="CAJNNW010029649">
    <property type="protein sequence ID" value="CAE8701003.1"/>
    <property type="molecule type" value="Genomic_DNA"/>
</dbReference>